<evidence type="ECO:0000313" key="1">
    <source>
        <dbReference type="EMBL" id="KYB44852.1"/>
    </source>
</evidence>
<accession>A0A656Z307</accession>
<name>A0A656Z307_BRUAN</name>
<proteinExistence type="predicted"/>
<reference evidence="1" key="1">
    <citation type="submission" date="2016-02" db="EMBL/GenBank/DDBJ databases">
        <title>Genomic sequences of Ochrobactrum anthropi.</title>
        <authorList>
            <person name="Chudasama K.S."/>
            <person name="Thaker V.S."/>
        </authorList>
    </citation>
    <scope>NUCLEOTIDE SEQUENCE [LARGE SCALE GENOMIC DNA]</scope>
    <source>
        <strain evidence="1">SUBG007</strain>
    </source>
</reference>
<gene>
    <name evidence="1" type="ORF">AB664_18230</name>
</gene>
<dbReference type="EMBL" id="LUAY01007408">
    <property type="protein sequence ID" value="KYB44852.1"/>
    <property type="molecule type" value="Genomic_DNA"/>
</dbReference>
<organism evidence="1">
    <name type="scientific">Brucella anthropi</name>
    <name type="common">Ochrobactrum anthropi</name>
    <dbReference type="NCBI Taxonomy" id="529"/>
    <lineage>
        <taxon>Bacteria</taxon>
        <taxon>Pseudomonadati</taxon>
        <taxon>Pseudomonadota</taxon>
        <taxon>Alphaproteobacteria</taxon>
        <taxon>Hyphomicrobiales</taxon>
        <taxon>Brucellaceae</taxon>
        <taxon>Brucella/Ochrobactrum group</taxon>
        <taxon>Brucella</taxon>
    </lineage>
</organism>
<dbReference type="AlphaFoldDB" id="A0A656Z307"/>
<comment type="caution">
    <text evidence="1">The sequence shown here is derived from an EMBL/GenBank/DDBJ whole genome shotgun (WGS) entry which is preliminary data.</text>
</comment>
<protein>
    <submittedName>
        <fullName evidence="1">Uncharacterized protein</fullName>
    </submittedName>
</protein>
<sequence length="107" mass="11456">MLAKQGGDPPGKLQLAAAVSNADMLIRNASVNIELLDSSISGFFIIPSHGFLPSHSLFSVSLNVPLVESQTLRKDCVYNSCLWFRGIGRLIVPGSCGNATPWKDQLG</sequence>